<evidence type="ECO:0000313" key="11">
    <source>
        <dbReference type="Proteomes" id="UP000591131"/>
    </source>
</evidence>
<dbReference type="GO" id="GO:0004252">
    <property type="term" value="F:serine-type endopeptidase activity"/>
    <property type="evidence" value="ECO:0007669"/>
    <property type="project" value="UniProtKB-UniRule"/>
</dbReference>
<evidence type="ECO:0000259" key="9">
    <source>
        <dbReference type="Pfam" id="PF00082"/>
    </source>
</evidence>
<feature type="active site" description="Charge relay system" evidence="7">
    <location>
        <position position="99"/>
    </location>
</feature>
<dbReference type="EMBL" id="JAAPAO010000617">
    <property type="protein sequence ID" value="KAF4656120.1"/>
    <property type="molecule type" value="Genomic_DNA"/>
</dbReference>
<evidence type="ECO:0000256" key="1">
    <source>
        <dbReference type="ARBA" id="ARBA00011073"/>
    </source>
</evidence>
<feature type="chain" id="PRO_5029605913" description="subtilisin" evidence="8">
    <location>
        <begin position="19"/>
        <end position="253"/>
    </location>
</feature>
<evidence type="ECO:0000256" key="6">
    <source>
        <dbReference type="ARBA" id="ARBA00023619"/>
    </source>
</evidence>
<dbReference type="InterPro" id="IPR050131">
    <property type="entry name" value="Peptidase_S8_subtilisin-like"/>
</dbReference>
<feature type="domain" description="Peptidase S8/S53" evidence="9">
    <location>
        <begin position="60"/>
        <end position="248"/>
    </location>
</feature>
<keyword evidence="4 7" id="KW-0720">Serine protease</keyword>
<proteinExistence type="inferred from homology"/>
<accession>A0A7J6LAW3</accession>
<dbReference type="InterPro" id="IPR036852">
    <property type="entry name" value="Peptidase_S8/S53_dom_sf"/>
</dbReference>
<organism evidence="10 11">
    <name type="scientific">Perkinsus chesapeaki</name>
    <name type="common">Clam parasite</name>
    <name type="synonym">Perkinsus andrewsi</name>
    <dbReference type="NCBI Taxonomy" id="330153"/>
    <lineage>
        <taxon>Eukaryota</taxon>
        <taxon>Sar</taxon>
        <taxon>Alveolata</taxon>
        <taxon>Perkinsozoa</taxon>
        <taxon>Perkinsea</taxon>
        <taxon>Perkinsida</taxon>
        <taxon>Perkinsidae</taxon>
        <taxon>Perkinsus</taxon>
    </lineage>
</organism>
<evidence type="ECO:0000256" key="7">
    <source>
        <dbReference type="PROSITE-ProRule" id="PRU01240"/>
    </source>
</evidence>
<sequence length="253" mass="27203">MSHSRFALAVVFVRVASLHVIEDDYPVDDPLYGRQKGYLEAINVPAAWSRLWRSKTVREKVTVAICDTGVSRHPDLVNNLVDGYNVADHNTNTTDTLGHGTKMAGVVGATINNKLAIAGVADLVIDAVDYAIRNQKTKNIKIVVMANSCRVLTEEYIRKFREADAAGLLMIVTAGNEGLYNRQQTLSLPSKMQIRGTSNFANYLDIAAPGDQIITTTMDSSVDIMAGTSPAAALVAGVAAMLSSISPDLPAKL</sequence>
<reference evidence="10 11" key="1">
    <citation type="submission" date="2020-04" db="EMBL/GenBank/DDBJ databases">
        <title>Perkinsus chesapeaki whole genome sequence.</title>
        <authorList>
            <person name="Bogema D.R."/>
        </authorList>
    </citation>
    <scope>NUCLEOTIDE SEQUENCE [LARGE SCALE GENOMIC DNA]</scope>
    <source>
        <strain evidence="10">ATCC PRA-425</strain>
    </source>
</reference>
<keyword evidence="11" id="KW-1185">Reference proteome</keyword>
<evidence type="ECO:0000313" key="10">
    <source>
        <dbReference type="EMBL" id="KAF4656120.1"/>
    </source>
</evidence>
<dbReference type="Pfam" id="PF00082">
    <property type="entry name" value="Peptidase_S8"/>
    <property type="match status" value="1"/>
</dbReference>
<dbReference type="InterPro" id="IPR015500">
    <property type="entry name" value="Peptidase_S8_subtilisin-rel"/>
</dbReference>
<feature type="active site" description="Charge relay system" evidence="7">
    <location>
        <position position="229"/>
    </location>
</feature>
<comment type="catalytic activity">
    <reaction evidence="5">
        <text>Hydrolysis of proteins with broad specificity for peptide bonds, and a preference for a large uncharged residue in P1. Hydrolyzes peptide amides.</text>
        <dbReference type="EC" id="3.4.21.62"/>
    </reaction>
</comment>
<dbReference type="EC" id="3.4.21.62" evidence="6"/>
<dbReference type="SUPFAM" id="SSF52743">
    <property type="entry name" value="Subtilisin-like"/>
    <property type="match status" value="1"/>
</dbReference>
<keyword evidence="2 7" id="KW-0645">Protease</keyword>
<evidence type="ECO:0000256" key="8">
    <source>
        <dbReference type="SAM" id="SignalP"/>
    </source>
</evidence>
<dbReference type="PRINTS" id="PR00723">
    <property type="entry name" value="SUBTILISIN"/>
</dbReference>
<keyword evidence="8" id="KW-0732">Signal</keyword>
<keyword evidence="3 7" id="KW-0378">Hydrolase</keyword>
<evidence type="ECO:0000256" key="5">
    <source>
        <dbReference type="ARBA" id="ARBA00023529"/>
    </source>
</evidence>
<feature type="signal peptide" evidence="8">
    <location>
        <begin position="1"/>
        <end position="18"/>
    </location>
</feature>
<name>A0A7J6LAW3_PERCH</name>
<dbReference type="PANTHER" id="PTHR43806:SF11">
    <property type="entry name" value="CEREVISIN-RELATED"/>
    <property type="match status" value="1"/>
</dbReference>
<dbReference type="AlphaFoldDB" id="A0A7J6LAW3"/>
<dbReference type="OrthoDB" id="531541at2759"/>
<comment type="caution">
    <text evidence="10">The sequence shown here is derived from an EMBL/GenBank/DDBJ whole genome shotgun (WGS) entry which is preliminary data.</text>
</comment>
<protein>
    <recommendedName>
        <fullName evidence="6">subtilisin</fullName>
        <ecNumber evidence="6">3.4.21.62</ecNumber>
    </recommendedName>
</protein>
<evidence type="ECO:0000256" key="2">
    <source>
        <dbReference type="ARBA" id="ARBA00022670"/>
    </source>
</evidence>
<dbReference type="PANTHER" id="PTHR43806">
    <property type="entry name" value="PEPTIDASE S8"/>
    <property type="match status" value="1"/>
</dbReference>
<dbReference type="PROSITE" id="PS51892">
    <property type="entry name" value="SUBTILASE"/>
    <property type="match status" value="1"/>
</dbReference>
<dbReference type="Gene3D" id="3.40.50.200">
    <property type="entry name" value="Peptidase S8/S53 domain"/>
    <property type="match status" value="1"/>
</dbReference>
<dbReference type="GO" id="GO:0006508">
    <property type="term" value="P:proteolysis"/>
    <property type="evidence" value="ECO:0007669"/>
    <property type="project" value="UniProtKB-KW"/>
</dbReference>
<feature type="active site" description="Charge relay system" evidence="7">
    <location>
        <position position="67"/>
    </location>
</feature>
<evidence type="ECO:0000256" key="3">
    <source>
        <dbReference type="ARBA" id="ARBA00022801"/>
    </source>
</evidence>
<dbReference type="Proteomes" id="UP000591131">
    <property type="component" value="Unassembled WGS sequence"/>
</dbReference>
<evidence type="ECO:0000256" key="4">
    <source>
        <dbReference type="ARBA" id="ARBA00022825"/>
    </source>
</evidence>
<dbReference type="InterPro" id="IPR000209">
    <property type="entry name" value="Peptidase_S8/S53_dom"/>
</dbReference>
<comment type="similarity">
    <text evidence="1 7">Belongs to the peptidase S8 family.</text>
</comment>
<gene>
    <name evidence="10" type="ORF">FOL47_009130</name>
</gene>